<keyword evidence="4" id="KW-1185">Reference proteome</keyword>
<organism evidence="3 4">
    <name type="scientific">Cardamine amara subsp. amara</name>
    <dbReference type="NCBI Taxonomy" id="228776"/>
    <lineage>
        <taxon>Eukaryota</taxon>
        <taxon>Viridiplantae</taxon>
        <taxon>Streptophyta</taxon>
        <taxon>Embryophyta</taxon>
        <taxon>Tracheophyta</taxon>
        <taxon>Spermatophyta</taxon>
        <taxon>Magnoliopsida</taxon>
        <taxon>eudicotyledons</taxon>
        <taxon>Gunneridae</taxon>
        <taxon>Pentapetalae</taxon>
        <taxon>rosids</taxon>
        <taxon>malvids</taxon>
        <taxon>Brassicales</taxon>
        <taxon>Brassicaceae</taxon>
        <taxon>Cardamineae</taxon>
        <taxon>Cardamine</taxon>
    </lineage>
</organism>
<keyword evidence="2" id="KW-0012">Acyltransferase</keyword>
<gene>
    <name evidence="3" type="ORF">V5N11_003631</name>
</gene>
<protein>
    <submittedName>
        <fullName evidence="3">Phenolic glucoside malonyltransferase 2</fullName>
    </submittedName>
</protein>
<dbReference type="InterPro" id="IPR023213">
    <property type="entry name" value="CAT-like_dom_sf"/>
</dbReference>
<dbReference type="Gene3D" id="3.30.559.10">
    <property type="entry name" value="Chloramphenicol acetyltransferase-like domain"/>
    <property type="match status" value="1"/>
</dbReference>
<evidence type="ECO:0000256" key="1">
    <source>
        <dbReference type="ARBA" id="ARBA00022679"/>
    </source>
</evidence>
<evidence type="ECO:0000313" key="4">
    <source>
        <dbReference type="Proteomes" id="UP001558713"/>
    </source>
</evidence>
<dbReference type="Proteomes" id="UP001558713">
    <property type="component" value="Unassembled WGS sequence"/>
</dbReference>
<evidence type="ECO:0000313" key="3">
    <source>
        <dbReference type="EMBL" id="KAL1202794.1"/>
    </source>
</evidence>
<proteinExistence type="predicted"/>
<dbReference type="Pfam" id="PF02458">
    <property type="entry name" value="Transferase"/>
    <property type="match status" value="1"/>
</dbReference>
<dbReference type="AlphaFoldDB" id="A0ABD1AHR1"/>
<accession>A0ABD1AHR1</accession>
<evidence type="ECO:0000256" key="2">
    <source>
        <dbReference type="ARBA" id="ARBA00023315"/>
    </source>
</evidence>
<comment type="caution">
    <text evidence="3">The sequence shown here is derived from an EMBL/GenBank/DDBJ whole genome shotgun (WGS) entry which is preliminary data.</text>
</comment>
<reference evidence="3 4" key="1">
    <citation type="submission" date="2024-04" db="EMBL/GenBank/DDBJ databases">
        <title>Genome assembly C_amara_ONT_v2.</title>
        <authorList>
            <person name="Yant L."/>
            <person name="Moore C."/>
            <person name="Slenker M."/>
        </authorList>
    </citation>
    <scope>NUCLEOTIDE SEQUENCE [LARGE SCALE GENOMIC DNA]</scope>
    <source>
        <tissue evidence="3">Leaf</tissue>
    </source>
</reference>
<sequence>MALNVIKTVQVIPATNSANESVTSFNLPLTFFDLRWMKFHLGQRVIFYKLTESTGESFYSLILPKLELSLSLVLRHYFPLAGRLVWDPQDPKPCKAVSKHDTLSLTIAETDTDFFFVSGNELRPATELHPLVLELSLSDDSASVFSLKITLFPNQGFCIGFTAHHAALDGKSSAINVYKIMGSYLQITRK</sequence>
<keyword evidence="1" id="KW-0808">Transferase</keyword>
<dbReference type="InterPro" id="IPR051504">
    <property type="entry name" value="Plant_metabolite_acyltrans"/>
</dbReference>
<dbReference type="GO" id="GO:0016747">
    <property type="term" value="F:acyltransferase activity, transferring groups other than amino-acyl groups"/>
    <property type="evidence" value="ECO:0007669"/>
    <property type="project" value="UniProtKB-ARBA"/>
</dbReference>
<name>A0ABD1AHR1_CARAN</name>
<dbReference type="EMBL" id="JBANAX010000569">
    <property type="protein sequence ID" value="KAL1202794.1"/>
    <property type="molecule type" value="Genomic_DNA"/>
</dbReference>
<dbReference type="PANTHER" id="PTHR31625">
    <property type="match status" value="1"/>
</dbReference>